<dbReference type="PROSITE" id="PS00107">
    <property type="entry name" value="PROTEIN_KINASE_ATP"/>
    <property type="match status" value="1"/>
</dbReference>
<dbReference type="PANTHER" id="PTHR45621">
    <property type="entry name" value="OS01G0588500 PROTEIN-RELATED"/>
    <property type="match status" value="1"/>
</dbReference>
<keyword evidence="3 7" id="KW-0547">Nucleotide-binding</keyword>
<evidence type="ECO:0000256" key="8">
    <source>
        <dbReference type="SAM" id="MobiDB-lite"/>
    </source>
</evidence>
<organism evidence="10 11">
    <name type="scientific">Ceratopteris richardii</name>
    <name type="common">Triangle waterfern</name>
    <dbReference type="NCBI Taxonomy" id="49495"/>
    <lineage>
        <taxon>Eukaryota</taxon>
        <taxon>Viridiplantae</taxon>
        <taxon>Streptophyta</taxon>
        <taxon>Embryophyta</taxon>
        <taxon>Tracheophyta</taxon>
        <taxon>Polypodiopsida</taxon>
        <taxon>Polypodiidae</taxon>
        <taxon>Polypodiales</taxon>
        <taxon>Pteridineae</taxon>
        <taxon>Pteridaceae</taxon>
        <taxon>Parkerioideae</taxon>
        <taxon>Ceratopteris</taxon>
    </lineage>
</organism>
<dbReference type="OMA" id="FHMENGC"/>
<dbReference type="PROSITE" id="PS50011">
    <property type="entry name" value="PROTEIN_KINASE_DOM"/>
    <property type="match status" value="1"/>
</dbReference>
<dbReference type="InterPro" id="IPR001245">
    <property type="entry name" value="Ser-Thr/Tyr_kinase_cat_dom"/>
</dbReference>
<comment type="catalytic activity">
    <reaction evidence="5">
        <text>L-threonyl-[protein] + ATP = O-phospho-L-threonyl-[protein] + ADP + H(+)</text>
        <dbReference type="Rhea" id="RHEA:46608"/>
        <dbReference type="Rhea" id="RHEA-COMP:11060"/>
        <dbReference type="Rhea" id="RHEA-COMP:11605"/>
        <dbReference type="ChEBI" id="CHEBI:15378"/>
        <dbReference type="ChEBI" id="CHEBI:30013"/>
        <dbReference type="ChEBI" id="CHEBI:30616"/>
        <dbReference type="ChEBI" id="CHEBI:61977"/>
        <dbReference type="ChEBI" id="CHEBI:456216"/>
        <dbReference type="EC" id="2.7.11.1"/>
    </reaction>
</comment>
<name>A0A8T2RYQ7_CERRI</name>
<dbReference type="InterPro" id="IPR000719">
    <property type="entry name" value="Prot_kinase_dom"/>
</dbReference>
<keyword evidence="4 7" id="KW-0067">ATP-binding</keyword>
<dbReference type="EC" id="2.7.11.1" evidence="1"/>
<dbReference type="Gene3D" id="1.10.510.10">
    <property type="entry name" value="Transferase(Phosphotransferase) domain 1"/>
    <property type="match status" value="1"/>
</dbReference>
<dbReference type="SUPFAM" id="SSF56112">
    <property type="entry name" value="Protein kinase-like (PK-like)"/>
    <property type="match status" value="1"/>
</dbReference>
<evidence type="ECO:0000256" key="3">
    <source>
        <dbReference type="ARBA" id="ARBA00022741"/>
    </source>
</evidence>
<evidence type="ECO:0000256" key="5">
    <source>
        <dbReference type="ARBA" id="ARBA00047899"/>
    </source>
</evidence>
<evidence type="ECO:0000259" key="9">
    <source>
        <dbReference type="PROSITE" id="PS50011"/>
    </source>
</evidence>
<dbReference type="EMBL" id="CM035428">
    <property type="protein sequence ID" value="KAH7300992.1"/>
    <property type="molecule type" value="Genomic_DNA"/>
</dbReference>
<feature type="region of interest" description="Disordered" evidence="8">
    <location>
        <begin position="408"/>
        <end position="441"/>
    </location>
</feature>
<dbReference type="GO" id="GO:0004674">
    <property type="term" value="F:protein serine/threonine kinase activity"/>
    <property type="evidence" value="ECO:0007669"/>
    <property type="project" value="UniProtKB-EC"/>
</dbReference>
<dbReference type="CDD" id="cd14066">
    <property type="entry name" value="STKc_IRAK"/>
    <property type="match status" value="1"/>
</dbReference>
<evidence type="ECO:0000313" key="11">
    <source>
        <dbReference type="Proteomes" id="UP000825935"/>
    </source>
</evidence>
<evidence type="ECO:0000313" key="10">
    <source>
        <dbReference type="EMBL" id="KAH7300991.1"/>
    </source>
</evidence>
<keyword evidence="11" id="KW-1185">Reference proteome</keyword>
<keyword evidence="2" id="KW-0808">Transferase</keyword>
<evidence type="ECO:0000256" key="2">
    <source>
        <dbReference type="ARBA" id="ARBA00022679"/>
    </source>
</evidence>
<evidence type="ECO:0000256" key="1">
    <source>
        <dbReference type="ARBA" id="ARBA00012513"/>
    </source>
</evidence>
<dbReference type="OrthoDB" id="4062651at2759"/>
<feature type="binding site" evidence="7">
    <location>
        <position position="153"/>
    </location>
    <ligand>
        <name>ATP</name>
        <dbReference type="ChEBI" id="CHEBI:30616"/>
    </ligand>
</feature>
<dbReference type="Proteomes" id="UP000825935">
    <property type="component" value="Chromosome 23"/>
</dbReference>
<evidence type="ECO:0000256" key="4">
    <source>
        <dbReference type="ARBA" id="ARBA00022840"/>
    </source>
</evidence>
<dbReference type="InterPro" id="IPR050823">
    <property type="entry name" value="Plant_Ser_Thr_Prot_Kinase"/>
</dbReference>
<sequence>MACFSLKSNDHEDGDPKFRLSWSFFRGSSGKKRRSVLPHSGSYGSKQGNRIPSPASSPSSQPAYPLPAKVEVDVRTIEVLSSARDTTQISIMQDSVGITPEPRCFTFSELQAACQGFSQSNLVGEGGFGCVYRGFLKGANSRSPDSSKEVAVKMLNRNSQQGHKEWLAEVRFLGLVEHPNLVRLVGYCAEDGERGIQRLLVYEFIARGSLEDHLFRKRQCVLSWKQRLQILHGAAQGLSYLHHGVKGIQVIFRDFKTSNVLLEEDFTPKLSDFGLARQGPERGATHVSTSVVGTIGYAAPEYVQTGHLTSKSDVWSFGVVLFEMLTGRRSMDPNRPKSEQHLLEWVRPYVHSVNKVARIMDPALQEDYSLVEAQKAVVLGLHCCQRAPKSRPTMRLVAKTLQAILDGKEFNPKSEKTSPKRRENGEGDVNRKIRIPKAISM</sequence>
<evidence type="ECO:0000256" key="7">
    <source>
        <dbReference type="PROSITE-ProRule" id="PRU10141"/>
    </source>
</evidence>
<evidence type="ECO:0000256" key="6">
    <source>
        <dbReference type="ARBA" id="ARBA00048679"/>
    </source>
</evidence>
<feature type="region of interest" description="Disordered" evidence="8">
    <location>
        <begin position="28"/>
        <end position="65"/>
    </location>
</feature>
<dbReference type="InterPro" id="IPR017441">
    <property type="entry name" value="Protein_kinase_ATP_BS"/>
</dbReference>
<protein>
    <recommendedName>
        <fullName evidence="1">non-specific serine/threonine protein kinase</fullName>
        <ecNumber evidence="1">2.7.11.1</ecNumber>
    </recommendedName>
</protein>
<feature type="compositionally biased region" description="Low complexity" evidence="8">
    <location>
        <begin position="52"/>
        <end position="65"/>
    </location>
</feature>
<dbReference type="FunFam" id="3.30.200.20:FF:000228">
    <property type="entry name" value="Serine/threonine-protein kinase BIK1"/>
    <property type="match status" value="1"/>
</dbReference>
<feature type="compositionally biased region" description="Basic and acidic residues" evidence="8">
    <location>
        <begin position="408"/>
        <end position="431"/>
    </location>
</feature>
<gene>
    <name evidence="10" type="ORF">KP509_23G007000</name>
</gene>
<comment type="catalytic activity">
    <reaction evidence="6">
        <text>L-seryl-[protein] + ATP = O-phospho-L-seryl-[protein] + ADP + H(+)</text>
        <dbReference type="Rhea" id="RHEA:17989"/>
        <dbReference type="Rhea" id="RHEA-COMP:9863"/>
        <dbReference type="Rhea" id="RHEA-COMP:11604"/>
        <dbReference type="ChEBI" id="CHEBI:15378"/>
        <dbReference type="ChEBI" id="CHEBI:29999"/>
        <dbReference type="ChEBI" id="CHEBI:30616"/>
        <dbReference type="ChEBI" id="CHEBI:83421"/>
        <dbReference type="ChEBI" id="CHEBI:456216"/>
        <dbReference type="EC" id="2.7.11.1"/>
    </reaction>
</comment>
<accession>A0A8T2RYQ7</accession>
<reference evidence="10 11" key="1">
    <citation type="submission" date="2021-08" db="EMBL/GenBank/DDBJ databases">
        <title>WGS assembly of Ceratopteris richardii.</title>
        <authorList>
            <person name="Marchant D.B."/>
            <person name="Chen G."/>
            <person name="Jenkins J."/>
            <person name="Shu S."/>
            <person name="Leebens-Mack J."/>
            <person name="Grimwood J."/>
            <person name="Schmutz J."/>
            <person name="Soltis P."/>
            <person name="Soltis D."/>
            <person name="Chen Z.-H."/>
        </authorList>
    </citation>
    <scope>NUCLEOTIDE SEQUENCE [LARGE SCALE GENOMIC DNA]</scope>
    <source>
        <strain evidence="10">Whitten #5841</strain>
        <tissue evidence="10">Leaf</tissue>
    </source>
</reference>
<dbReference type="AlphaFoldDB" id="A0A8T2RYQ7"/>
<dbReference type="InterPro" id="IPR011009">
    <property type="entry name" value="Kinase-like_dom_sf"/>
</dbReference>
<dbReference type="FunFam" id="1.10.510.10:FF:000095">
    <property type="entry name" value="protein STRUBBELIG-RECEPTOR FAMILY 8"/>
    <property type="match status" value="1"/>
</dbReference>
<dbReference type="Pfam" id="PF07714">
    <property type="entry name" value="PK_Tyr_Ser-Thr"/>
    <property type="match status" value="1"/>
</dbReference>
<feature type="domain" description="Protein kinase" evidence="9">
    <location>
        <begin position="117"/>
        <end position="405"/>
    </location>
</feature>
<dbReference type="EMBL" id="CM035428">
    <property type="protein sequence ID" value="KAH7300991.1"/>
    <property type="molecule type" value="Genomic_DNA"/>
</dbReference>
<dbReference type="Gene3D" id="3.30.200.20">
    <property type="entry name" value="Phosphorylase Kinase, domain 1"/>
    <property type="match status" value="1"/>
</dbReference>
<comment type="caution">
    <text evidence="10">The sequence shown here is derived from an EMBL/GenBank/DDBJ whole genome shotgun (WGS) entry which is preliminary data.</text>
</comment>
<proteinExistence type="predicted"/>
<dbReference type="GO" id="GO:0005524">
    <property type="term" value="F:ATP binding"/>
    <property type="evidence" value="ECO:0007669"/>
    <property type="project" value="UniProtKB-UniRule"/>
</dbReference>